<comment type="caution">
    <text evidence="1">The sequence shown here is derived from an EMBL/GenBank/DDBJ whole genome shotgun (WGS) entry which is preliminary data.</text>
</comment>
<feature type="non-terminal residue" evidence="1">
    <location>
        <position position="1"/>
    </location>
</feature>
<gene>
    <name evidence="1" type="ORF">SCALOS_LOCUS10842</name>
</gene>
<keyword evidence="2" id="KW-1185">Reference proteome</keyword>
<protein>
    <submittedName>
        <fullName evidence="1">2366_t:CDS:1</fullName>
    </submittedName>
</protein>
<reference evidence="1" key="1">
    <citation type="submission" date="2021-06" db="EMBL/GenBank/DDBJ databases">
        <authorList>
            <person name="Kallberg Y."/>
            <person name="Tangrot J."/>
            <person name="Rosling A."/>
        </authorList>
    </citation>
    <scope>NUCLEOTIDE SEQUENCE</scope>
    <source>
        <strain evidence="1">AU212A</strain>
    </source>
</reference>
<evidence type="ECO:0000313" key="2">
    <source>
        <dbReference type="Proteomes" id="UP000789860"/>
    </source>
</evidence>
<accession>A0ACA9PN44</accession>
<name>A0ACA9PN44_9GLOM</name>
<dbReference type="Proteomes" id="UP000789860">
    <property type="component" value="Unassembled WGS sequence"/>
</dbReference>
<sequence length="51" mass="5854">DLIPQPPEAISEFKKALVFLIQDKLKNGYNQQKQCTINIPYLESLFVGVFN</sequence>
<evidence type="ECO:0000313" key="1">
    <source>
        <dbReference type="EMBL" id="CAG8710327.1"/>
    </source>
</evidence>
<proteinExistence type="predicted"/>
<feature type="non-terminal residue" evidence="1">
    <location>
        <position position="51"/>
    </location>
</feature>
<organism evidence="1 2">
    <name type="scientific">Scutellospora calospora</name>
    <dbReference type="NCBI Taxonomy" id="85575"/>
    <lineage>
        <taxon>Eukaryota</taxon>
        <taxon>Fungi</taxon>
        <taxon>Fungi incertae sedis</taxon>
        <taxon>Mucoromycota</taxon>
        <taxon>Glomeromycotina</taxon>
        <taxon>Glomeromycetes</taxon>
        <taxon>Diversisporales</taxon>
        <taxon>Gigasporaceae</taxon>
        <taxon>Scutellospora</taxon>
    </lineage>
</organism>
<dbReference type="EMBL" id="CAJVPM010042881">
    <property type="protein sequence ID" value="CAG8710327.1"/>
    <property type="molecule type" value="Genomic_DNA"/>
</dbReference>